<dbReference type="InterPro" id="IPR021858">
    <property type="entry name" value="Fun_TF"/>
</dbReference>
<evidence type="ECO:0000313" key="3">
    <source>
        <dbReference type="EMBL" id="KAK8036394.1"/>
    </source>
</evidence>
<feature type="compositionally biased region" description="Polar residues" evidence="2">
    <location>
        <begin position="63"/>
        <end position="73"/>
    </location>
</feature>
<name>A0ABR1SRQ5_9PEZI</name>
<comment type="caution">
    <text evidence="3">The sequence shown here is derived from an EMBL/GenBank/DDBJ whole genome shotgun (WGS) entry which is preliminary data.</text>
</comment>
<proteinExistence type="predicted"/>
<dbReference type="PANTHER" id="PTHR37540">
    <property type="entry name" value="TRANSCRIPTION FACTOR (ACR-2), PUTATIVE-RELATED-RELATED"/>
    <property type="match status" value="1"/>
</dbReference>
<protein>
    <submittedName>
        <fullName evidence="3">Uncharacterized protein</fullName>
    </submittedName>
</protein>
<evidence type="ECO:0000256" key="1">
    <source>
        <dbReference type="ARBA" id="ARBA00023242"/>
    </source>
</evidence>
<feature type="compositionally biased region" description="Basic and acidic residues" evidence="2">
    <location>
        <begin position="76"/>
        <end position="86"/>
    </location>
</feature>
<dbReference type="Proteomes" id="UP001396898">
    <property type="component" value="Unassembled WGS sequence"/>
</dbReference>
<gene>
    <name evidence="3" type="ORF">PG991_001531</name>
</gene>
<organism evidence="3 4">
    <name type="scientific">Apiospora marii</name>
    <dbReference type="NCBI Taxonomy" id="335849"/>
    <lineage>
        <taxon>Eukaryota</taxon>
        <taxon>Fungi</taxon>
        <taxon>Dikarya</taxon>
        <taxon>Ascomycota</taxon>
        <taxon>Pezizomycotina</taxon>
        <taxon>Sordariomycetes</taxon>
        <taxon>Xylariomycetidae</taxon>
        <taxon>Amphisphaeriales</taxon>
        <taxon>Apiosporaceae</taxon>
        <taxon>Apiospora</taxon>
    </lineage>
</organism>
<dbReference type="EMBL" id="JAQQWI010000004">
    <property type="protein sequence ID" value="KAK8036394.1"/>
    <property type="molecule type" value="Genomic_DNA"/>
</dbReference>
<evidence type="ECO:0000313" key="4">
    <source>
        <dbReference type="Proteomes" id="UP001396898"/>
    </source>
</evidence>
<feature type="region of interest" description="Disordered" evidence="2">
    <location>
        <begin position="17"/>
        <end position="93"/>
    </location>
</feature>
<accession>A0ABR1SRQ5</accession>
<keyword evidence="4" id="KW-1185">Reference proteome</keyword>
<sequence>MTHPESRPIGFLFINTAHPSEASTPRSLSRIRSHASKENRARAARIRPGSERAQHGARRCGQAINNPNTASRSRGQKAEEIERRQPAPESQIVHIPSLCGPDPQWSPARSLSAQETSLLDHYVNHVILFNRGRCHAAGDSAPPWFTSMQLKCWLPFALADPGLLAALLLQACRSLEGSSSSSSSIGHRPRSYYADTYLAYKQQCIRWVNRCVTSEHERATDATIAMVMVLLTESYLLGNLEEWQVHLSAHARMLELRGGIDTLGLDGFLKGVIEKSPWLFQQSDLPVDQNRGLA</sequence>
<keyword evidence="1" id="KW-0539">Nucleus</keyword>
<reference evidence="3 4" key="1">
    <citation type="submission" date="2023-01" db="EMBL/GenBank/DDBJ databases">
        <title>Analysis of 21 Apiospora genomes using comparative genomics revels a genus with tremendous synthesis potential of carbohydrate active enzymes and secondary metabolites.</title>
        <authorList>
            <person name="Sorensen T."/>
        </authorList>
    </citation>
    <scope>NUCLEOTIDE SEQUENCE [LARGE SCALE GENOMIC DNA]</scope>
    <source>
        <strain evidence="3 4">CBS 20057</strain>
    </source>
</reference>
<dbReference type="Pfam" id="PF11951">
    <property type="entry name" value="Fungal_trans_2"/>
    <property type="match status" value="1"/>
</dbReference>
<evidence type="ECO:0000256" key="2">
    <source>
        <dbReference type="SAM" id="MobiDB-lite"/>
    </source>
</evidence>
<dbReference type="PANTHER" id="PTHR37540:SF5">
    <property type="entry name" value="TRANSCRIPTION FACTOR DOMAIN-CONTAINING PROTEIN"/>
    <property type="match status" value="1"/>
</dbReference>
<feature type="compositionally biased region" description="Polar residues" evidence="2">
    <location>
        <begin position="17"/>
        <end position="27"/>
    </location>
</feature>